<dbReference type="KEGG" id="psco:LY89DRAFT_392873"/>
<dbReference type="EMBL" id="KQ947407">
    <property type="protein sequence ID" value="KUJ22059.1"/>
    <property type="molecule type" value="Genomic_DNA"/>
</dbReference>
<evidence type="ECO:0000259" key="2">
    <source>
        <dbReference type="PROSITE" id="PS50003"/>
    </source>
</evidence>
<dbReference type="PROSITE" id="PS50003">
    <property type="entry name" value="PH_DOMAIN"/>
    <property type="match status" value="1"/>
</dbReference>
<sequence>MNAKTSRLSNLRSWMRALPRQTTFFQATALCLACAALVSYSHPGHGHAMSSPGGRDSPGKLTPELRSAEVESEAWYGMEQRLRDGDWG</sequence>
<feature type="region of interest" description="Disordered" evidence="1">
    <location>
        <begin position="44"/>
        <end position="64"/>
    </location>
</feature>
<name>A0A194XPS7_MOLSC</name>
<accession>A0A194XPS7</accession>
<dbReference type="AlphaFoldDB" id="A0A194XPS7"/>
<protein>
    <recommendedName>
        <fullName evidence="2">PH domain-containing protein</fullName>
    </recommendedName>
</protein>
<dbReference type="RefSeq" id="XP_018076414.1">
    <property type="nucleotide sequence ID" value="XM_018207203.1"/>
</dbReference>
<evidence type="ECO:0000313" key="4">
    <source>
        <dbReference type="Proteomes" id="UP000070700"/>
    </source>
</evidence>
<evidence type="ECO:0000313" key="3">
    <source>
        <dbReference type="EMBL" id="KUJ22059.1"/>
    </source>
</evidence>
<evidence type="ECO:0000256" key="1">
    <source>
        <dbReference type="SAM" id="MobiDB-lite"/>
    </source>
</evidence>
<dbReference type="GeneID" id="28816929"/>
<keyword evidence="4" id="KW-1185">Reference proteome</keyword>
<dbReference type="InterPro" id="IPR001849">
    <property type="entry name" value="PH_domain"/>
</dbReference>
<feature type="domain" description="PH" evidence="2">
    <location>
        <begin position="1"/>
        <end position="23"/>
    </location>
</feature>
<reference evidence="3 4" key="1">
    <citation type="submission" date="2015-10" db="EMBL/GenBank/DDBJ databases">
        <title>Full genome of DAOMC 229536 Phialocephala scopiformis, a fungal endophyte of spruce producing the potent anti-insectan compound rugulosin.</title>
        <authorList>
            <consortium name="DOE Joint Genome Institute"/>
            <person name="Walker A.K."/>
            <person name="Frasz S.L."/>
            <person name="Seifert K.A."/>
            <person name="Miller J.D."/>
            <person name="Mondo S.J."/>
            <person name="Labutti K."/>
            <person name="Lipzen A."/>
            <person name="Dockter R."/>
            <person name="Kennedy M."/>
            <person name="Grigoriev I.V."/>
            <person name="Spatafora J.W."/>
        </authorList>
    </citation>
    <scope>NUCLEOTIDE SEQUENCE [LARGE SCALE GENOMIC DNA]</scope>
    <source>
        <strain evidence="3 4">CBS 120377</strain>
    </source>
</reference>
<gene>
    <name evidence="3" type="ORF">LY89DRAFT_392873</name>
</gene>
<organism evidence="3 4">
    <name type="scientific">Mollisia scopiformis</name>
    <name type="common">Conifer needle endophyte fungus</name>
    <name type="synonym">Phialocephala scopiformis</name>
    <dbReference type="NCBI Taxonomy" id="149040"/>
    <lineage>
        <taxon>Eukaryota</taxon>
        <taxon>Fungi</taxon>
        <taxon>Dikarya</taxon>
        <taxon>Ascomycota</taxon>
        <taxon>Pezizomycotina</taxon>
        <taxon>Leotiomycetes</taxon>
        <taxon>Helotiales</taxon>
        <taxon>Mollisiaceae</taxon>
        <taxon>Mollisia</taxon>
    </lineage>
</organism>
<proteinExistence type="predicted"/>
<dbReference type="InParanoid" id="A0A194XPS7"/>
<dbReference type="Proteomes" id="UP000070700">
    <property type="component" value="Unassembled WGS sequence"/>
</dbReference>